<evidence type="ECO:0000313" key="2">
    <source>
        <dbReference type="Proteomes" id="UP001235513"/>
    </source>
</evidence>
<organism evidence="1 2">
    <name type="scientific">Chryseobacterium lathyri</name>
    <dbReference type="NCBI Taxonomy" id="395933"/>
    <lineage>
        <taxon>Bacteria</taxon>
        <taxon>Pseudomonadati</taxon>
        <taxon>Bacteroidota</taxon>
        <taxon>Flavobacteriia</taxon>
        <taxon>Flavobacteriales</taxon>
        <taxon>Weeksellaceae</taxon>
        <taxon>Chryseobacterium group</taxon>
        <taxon>Chryseobacterium</taxon>
    </lineage>
</organism>
<dbReference type="Proteomes" id="UP001235513">
    <property type="component" value="Unassembled WGS sequence"/>
</dbReference>
<proteinExistence type="predicted"/>
<comment type="caution">
    <text evidence="1">The sequence shown here is derived from an EMBL/GenBank/DDBJ whole genome shotgun (WGS) entry which is preliminary data.</text>
</comment>
<keyword evidence="2" id="KW-1185">Reference proteome</keyword>
<sequence>MSSCFIEKQEDFKQKSYLSKTTFDLNVLEIFRYKNSITKTQYI</sequence>
<accession>A0ABT9SLS8</accession>
<evidence type="ECO:0008006" key="3">
    <source>
        <dbReference type="Google" id="ProtNLM"/>
    </source>
</evidence>
<dbReference type="EMBL" id="JAUSRL010000003">
    <property type="protein sequence ID" value="MDP9960392.1"/>
    <property type="molecule type" value="Genomic_DNA"/>
</dbReference>
<gene>
    <name evidence="1" type="ORF">J2T04_002276</name>
</gene>
<protein>
    <recommendedName>
        <fullName evidence="3">Lipoprotein</fullName>
    </recommendedName>
</protein>
<reference evidence="1 2" key="1">
    <citation type="submission" date="2023-07" db="EMBL/GenBank/DDBJ databases">
        <title>Sorghum-associated microbial communities from plants grown in Nebraska, USA.</title>
        <authorList>
            <person name="Schachtman D."/>
        </authorList>
    </citation>
    <scope>NUCLEOTIDE SEQUENCE [LARGE SCALE GENOMIC DNA]</scope>
    <source>
        <strain evidence="1 2">CC351</strain>
    </source>
</reference>
<evidence type="ECO:0000313" key="1">
    <source>
        <dbReference type="EMBL" id="MDP9960392.1"/>
    </source>
</evidence>
<name>A0ABT9SLS8_9FLAO</name>